<name>A0A1G1W6D8_9BACT</name>
<organism evidence="1 2">
    <name type="scientific">Candidatus Woykebacteria bacterium RBG_13_40_15</name>
    <dbReference type="NCBI Taxonomy" id="1802593"/>
    <lineage>
        <taxon>Bacteria</taxon>
        <taxon>Candidatus Woykeibacteriota</taxon>
    </lineage>
</organism>
<gene>
    <name evidence="1" type="ORF">A2172_02320</name>
</gene>
<sequence>METPTFGTRELLKALKKLGFIIDKSKGKGSHAKAIYPTRRPKKPQPPFIMIQYWHGDYYKSFREDLVKEIESFGFSREEIIKVLR</sequence>
<dbReference type="InterPro" id="IPR038570">
    <property type="entry name" value="HicA_sf"/>
</dbReference>
<dbReference type="SUPFAM" id="SSF54786">
    <property type="entry name" value="YcfA/nrd intein domain"/>
    <property type="match status" value="1"/>
</dbReference>
<reference evidence="1 2" key="1">
    <citation type="journal article" date="2016" name="Nat. Commun.">
        <title>Thousands of microbial genomes shed light on interconnected biogeochemical processes in an aquifer system.</title>
        <authorList>
            <person name="Anantharaman K."/>
            <person name="Brown C.T."/>
            <person name="Hug L.A."/>
            <person name="Sharon I."/>
            <person name="Castelle C.J."/>
            <person name="Probst A.J."/>
            <person name="Thomas B.C."/>
            <person name="Singh A."/>
            <person name="Wilkins M.J."/>
            <person name="Karaoz U."/>
            <person name="Brodie E.L."/>
            <person name="Williams K.H."/>
            <person name="Hubbard S.S."/>
            <person name="Banfield J.F."/>
        </authorList>
    </citation>
    <scope>NUCLEOTIDE SEQUENCE [LARGE SCALE GENOMIC DNA]</scope>
</reference>
<accession>A0A1G1W6D8</accession>
<evidence type="ECO:0008006" key="3">
    <source>
        <dbReference type="Google" id="ProtNLM"/>
    </source>
</evidence>
<dbReference type="STRING" id="1802593.A2172_02320"/>
<protein>
    <recommendedName>
        <fullName evidence="3">Addiction module toxin, HicA family</fullName>
    </recommendedName>
</protein>
<dbReference type="AlphaFoldDB" id="A0A1G1W6D8"/>
<evidence type="ECO:0000313" key="2">
    <source>
        <dbReference type="Proteomes" id="UP000176631"/>
    </source>
</evidence>
<dbReference type="EMBL" id="MHCP01000028">
    <property type="protein sequence ID" value="OGY23191.1"/>
    <property type="molecule type" value="Genomic_DNA"/>
</dbReference>
<proteinExistence type="predicted"/>
<dbReference type="Proteomes" id="UP000176631">
    <property type="component" value="Unassembled WGS sequence"/>
</dbReference>
<dbReference type="Gene3D" id="3.30.920.30">
    <property type="entry name" value="Hypothetical protein"/>
    <property type="match status" value="1"/>
</dbReference>
<comment type="caution">
    <text evidence="1">The sequence shown here is derived from an EMBL/GenBank/DDBJ whole genome shotgun (WGS) entry which is preliminary data.</text>
</comment>
<evidence type="ECO:0000313" key="1">
    <source>
        <dbReference type="EMBL" id="OGY23191.1"/>
    </source>
</evidence>